<protein>
    <recommendedName>
        <fullName evidence="15">POU domain protein</fullName>
    </recommendedName>
</protein>
<dbReference type="InterPro" id="IPR016362">
    <property type="entry name" value="TF_POU_3"/>
</dbReference>
<evidence type="ECO:0000256" key="2">
    <source>
        <dbReference type="ARBA" id="ARBA00010250"/>
    </source>
</evidence>
<dbReference type="PROSITE" id="PS00035">
    <property type="entry name" value="POU_1"/>
    <property type="match status" value="1"/>
</dbReference>
<keyword evidence="6" id="KW-0804">Transcription</keyword>
<dbReference type="GO" id="GO:0048813">
    <property type="term" value="P:dendrite morphogenesis"/>
    <property type="evidence" value="ECO:0007669"/>
    <property type="project" value="UniProtKB-ARBA"/>
</dbReference>
<dbReference type="EMBL" id="CAJVCH010543612">
    <property type="protein sequence ID" value="CAG7827458.1"/>
    <property type="molecule type" value="Genomic_DNA"/>
</dbReference>
<keyword evidence="3" id="KW-0805">Transcription regulation</keyword>
<dbReference type="AlphaFoldDB" id="A0A8J2PN84"/>
<feature type="region of interest" description="Disordered" evidence="10">
    <location>
        <begin position="201"/>
        <end position="239"/>
    </location>
</feature>
<feature type="DNA-binding region" description="Homeobox" evidence="8">
    <location>
        <begin position="125"/>
        <end position="184"/>
    </location>
</feature>
<dbReference type="PROSITE" id="PS50071">
    <property type="entry name" value="HOMEOBOX_2"/>
    <property type="match status" value="1"/>
</dbReference>
<evidence type="ECO:0000256" key="8">
    <source>
        <dbReference type="PROSITE-ProRule" id="PRU00108"/>
    </source>
</evidence>
<dbReference type="GO" id="GO:0000978">
    <property type="term" value="F:RNA polymerase II cis-regulatory region sequence-specific DNA binding"/>
    <property type="evidence" value="ECO:0007669"/>
    <property type="project" value="TreeGrafter"/>
</dbReference>
<dbReference type="InterPro" id="IPR017970">
    <property type="entry name" value="Homeobox_CS"/>
</dbReference>
<evidence type="ECO:0000259" key="11">
    <source>
        <dbReference type="PROSITE" id="PS50071"/>
    </source>
</evidence>
<evidence type="ECO:0000256" key="7">
    <source>
        <dbReference type="ARBA" id="ARBA00023242"/>
    </source>
</evidence>
<comment type="caution">
    <text evidence="13">The sequence shown here is derived from an EMBL/GenBank/DDBJ whole genome shotgun (WGS) entry which is preliminary data.</text>
</comment>
<dbReference type="Proteomes" id="UP000708208">
    <property type="component" value="Unassembled WGS sequence"/>
</dbReference>
<dbReference type="SMART" id="SM00389">
    <property type="entry name" value="HOX"/>
    <property type="match status" value="1"/>
</dbReference>
<dbReference type="InterPro" id="IPR050255">
    <property type="entry name" value="POU_domain_TF"/>
</dbReference>
<dbReference type="FunFam" id="1.10.260.40:FF:000001">
    <property type="entry name" value="POU domain protein"/>
    <property type="match status" value="1"/>
</dbReference>
<organism evidence="13 14">
    <name type="scientific">Allacma fusca</name>
    <dbReference type="NCBI Taxonomy" id="39272"/>
    <lineage>
        <taxon>Eukaryota</taxon>
        <taxon>Metazoa</taxon>
        <taxon>Ecdysozoa</taxon>
        <taxon>Arthropoda</taxon>
        <taxon>Hexapoda</taxon>
        <taxon>Collembola</taxon>
        <taxon>Symphypleona</taxon>
        <taxon>Sminthuridae</taxon>
        <taxon>Allacma</taxon>
    </lineage>
</organism>
<keyword evidence="14" id="KW-1185">Reference proteome</keyword>
<dbReference type="GO" id="GO:0001228">
    <property type="term" value="F:DNA-binding transcription activator activity, RNA polymerase II-specific"/>
    <property type="evidence" value="ECO:0007669"/>
    <property type="project" value="UniProtKB-ARBA"/>
</dbReference>
<dbReference type="InterPro" id="IPR001356">
    <property type="entry name" value="HD"/>
</dbReference>
<dbReference type="Pfam" id="PF00046">
    <property type="entry name" value="Homeodomain"/>
    <property type="match status" value="1"/>
</dbReference>
<accession>A0A8J2PN84</accession>
<evidence type="ECO:0000313" key="13">
    <source>
        <dbReference type="EMBL" id="CAG7827458.1"/>
    </source>
</evidence>
<evidence type="ECO:0000256" key="1">
    <source>
        <dbReference type="ARBA" id="ARBA00004123"/>
    </source>
</evidence>
<dbReference type="PROSITE" id="PS51179">
    <property type="entry name" value="POU_3"/>
    <property type="match status" value="1"/>
</dbReference>
<dbReference type="GO" id="GO:0050793">
    <property type="term" value="P:regulation of developmental process"/>
    <property type="evidence" value="ECO:0007669"/>
    <property type="project" value="UniProtKB-ARBA"/>
</dbReference>
<feature type="domain" description="POU-specific" evidence="12">
    <location>
        <begin position="33"/>
        <end position="107"/>
    </location>
</feature>
<proteinExistence type="inferred from homology"/>
<keyword evidence="4 8" id="KW-0238">DNA-binding</keyword>
<comment type="subcellular location">
    <subcellularLocation>
        <location evidence="1 8 9">Nucleus</location>
    </subcellularLocation>
</comment>
<evidence type="ECO:0000256" key="6">
    <source>
        <dbReference type="ARBA" id="ARBA00023163"/>
    </source>
</evidence>
<name>A0A8J2PN84_9HEXA</name>
<evidence type="ECO:0000256" key="4">
    <source>
        <dbReference type="ARBA" id="ARBA00023125"/>
    </source>
</evidence>
<dbReference type="CDD" id="cd00086">
    <property type="entry name" value="homeodomain"/>
    <property type="match status" value="1"/>
</dbReference>
<keyword evidence="5 8" id="KW-0371">Homeobox</keyword>
<evidence type="ECO:0000259" key="12">
    <source>
        <dbReference type="PROSITE" id="PS51179"/>
    </source>
</evidence>
<evidence type="ECO:0000256" key="9">
    <source>
        <dbReference type="RuleBase" id="RU000682"/>
    </source>
</evidence>
<dbReference type="GO" id="GO:0002805">
    <property type="term" value="P:regulation of antimicrobial peptide biosynthetic process"/>
    <property type="evidence" value="ECO:0007669"/>
    <property type="project" value="UniProtKB-ARBA"/>
</dbReference>
<dbReference type="FunFam" id="1.10.10.60:FF:000005">
    <property type="entry name" value="POU domain protein"/>
    <property type="match status" value="1"/>
</dbReference>
<reference evidence="13" key="1">
    <citation type="submission" date="2021-06" db="EMBL/GenBank/DDBJ databases">
        <authorList>
            <person name="Hodson N. C."/>
            <person name="Mongue J. A."/>
            <person name="Jaron S. K."/>
        </authorList>
    </citation>
    <scope>NUCLEOTIDE SEQUENCE</scope>
</reference>
<gene>
    <name evidence="13" type="ORF">AFUS01_LOCUS37447</name>
</gene>
<evidence type="ECO:0008006" key="15">
    <source>
        <dbReference type="Google" id="ProtNLM"/>
    </source>
</evidence>
<evidence type="ECO:0000256" key="5">
    <source>
        <dbReference type="ARBA" id="ARBA00023155"/>
    </source>
</evidence>
<evidence type="ECO:0000256" key="3">
    <source>
        <dbReference type="ARBA" id="ARBA00023015"/>
    </source>
</evidence>
<dbReference type="Pfam" id="PF00157">
    <property type="entry name" value="Pou"/>
    <property type="match status" value="1"/>
</dbReference>
<dbReference type="GO" id="GO:0005634">
    <property type="term" value="C:nucleus"/>
    <property type="evidence" value="ECO:0007669"/>
    <property type="project" value="UniProtKB-SubCell"/>
</dbReference>
<feature type="domain" description="Homeobox" evidence="11">
    <location>
        <begin position="123"/>
        <end position="183"/>
    </location>
</feature>
<dbReference type="PIRSF" id="PIRSF002629">
    <property type="entry name" value="Transcription_factor_POU"/>
    <property type="match status" value="1"/>
</dbReference>
<feature type="region of interest" description="Disordered" evidence="10">
    <location>
        <begin position="109"/>
        <end position="130"/>
    </location>
</feature>
<evidence type="ECO:0000256" key="10">
    <source>
        <dbReference type="SAM" id="MobiDB-lite"/>
    </source>
</evidence>
<comment type="similarity">
    <text evidence="2">Belongs to the POU transcription factor family. Class-3 subfamily.</text>
</comment>
<dbReference type="PANTHER" id="PTHR11636">
    <property type="entry name" value="POU DOMAIN"/>
    <property type="match status" value="1"/>
</dbReference>
<feature type="region of interest" description="Disordered" evidence="10">
    <location>
        <begin position="1"/>
        <end position="38"/>
    </location>
</feature>
<evidence type="ECO:0000313" key="14">
    <source>
        <dbReference type="Proteomes" id="UP000708208"/>
    </source>
</evidence>
<dbReference type="PANTHER" id="PTHR11636:SF89">
    <property type="entry name" value="POU DOMAIN PROTEIN 2, ISOFORM B-RELATED"/>
    <property type="match status" value="1"/>
</dbReference>
<dbReference type="OrthoDB" id="6358449at2759"/>
<dbReference type="PROSITE" id="PS00027">
    <property type="entry name" value="HOMEOBOX_1"/>
    <property type="match status" value="1"/>
</dbReference>
<sequence length="239" mass="26444">MGQLHPSLRDLHNSSPGSGIMDVRSHHGGDIEEETPTSDDLEAFAKQFKQRRIKLGFTQADVGLALGTLYGNVFSQTTICRFEALQLSFKNMCKLKPLLQKWLEEADSTTGSPTSIDKIAAQGRKRKKRTSIEVSVKGALEQHFHKQPKPSAQEISQLADSLQLEKEVVRVWFCNRRQKEKRMTPPNVLPGQEGMMEGVGTPGSMYGHHAHMSPHSPPPMLSPQSHHGGGGPQQQLTAH</sequence>
<dbReference type="SMART" id="SM00352">
    <property type="entry name" value="POU"/>
    <property type="match status" value="1"/>
</dbReference>
<dbReference type="InterPro" id="IPR000327">
    <property type="entry name" value="POU_dom"/>
</dbReference>
<dbReference type="PROSITE" id="PS00465">
    <property type="entry name" value="POU_2"/>
    <property type="match status" value="1"/>
</dbReference>
<keyword evidence="7 8" id="KW-0539">Nucleus</keyword>